<dbReference type="NCBIfam" id="NF033644">
    <property type="entry name" value="antiterm_UpxY"/>
    <property type="match status" value="1"/>
</dbReference>
<dbReference type="Pfam" id="PF02357">
    <property type="entry name" value="NusG"/>
    <property type="match status" value="1"/>
</dbReference>
<dbReference type="PANTHER" id="PTHR30265">
    <property type="entry name" value="RHO-INTERACTING TRANSCRIPTION TERMINATION FACTOR NUSG"/>
    <property type="match status" value="1"/>
</dbReference>
<protein>
    <submittedName>
        <fullName evidence="5">Transcriptional regulator UpxY-like protein</fullName>
    </submittedName>
</protein>
<dbReference type="SUPFAM" id="SSF50104">
    <property type="entry name" value="Translation proteins SH3-like domain"/>
    <property type="match status" value="1"/>
</dbReference>
<comment type="caution">
    <text evidence="5">The sequence shown here is derived from an EMBL/GenBank/DDBJ whole genome shotgun (WGS) entry which is preliminary data.</text>
</comment>
<dbReference type="InterPro" id="IPR006645">
    <property type="entry name" value="NGN-like_dom"/>
</dbReference>
<proteinExistence type="predicted"/>
<dbReference type="InterPro" id="IPR008991">
    <property type="entry name" value="Translation_prot_SH3-like_sf"/>
</dbReference>
<dbReference type="CDD" id="cd09895">
    <property type="entry name" value="NGN_SP_UpxY"/>
    <property type="match status" value="1"/>
</dbReference>
<evidence type="ECO:0000256" key="2">
    <source>
        <dbReference type="ARBA" id="ARBA00023015"/>
    </source>
</evidence>
<dbReference type="Gene3D" id="3.30.70.940">
    <property type="entry name" value="NusG, N-terminal domain"/>
    <property type="match status" value="1"/>
</dbReference>
<dbReference type="InterPro" id="IPR043425">
    <property type="entry name" value="NusG-like"/>
</dbReference>
<dbReference type="GO" id="GO:0006354">
    <property type="term" value="P:DNA-templated transcription elongation"/>
    <property type="evidence" value="ECO:0007669"/>
    <property type="project" value="InterPro"/>
</dbReference>
<keyword evidence="3" id="KW-0804">Transcription</keyword>
<evidence type="ECO:0000313" key="5">
    <source>
        <dbReference type="EMBL" id="EJX06845.1"/>
    </source>
</evidence>
<dbReference type="SUPFAM" id="SSF82679">
    <property type="entry name" value="N-utilization substance G protein NusG, N-terminal domain"/>
    <property type="match status" value="1"/>
</dbReference>
<evidence type="ECO:0000259" key="4">
    <source>
        <dbReference type="Pfam" id="PF02357"/>
    </source>
</evidence>
<accession>J9H0L0</accession>
<keyword evidence="2" id="KW-0805">Transcription regulation</keyword>
<gene>
    <name evidence="5" type="ORF">EVA_05047</name>
</gene>
<keyword evidence="1" id="KW-0889">Transcription antitermination</keyword>
<organism evidence="5">
    <name type="scientific">gut metagenome</name>
    <dbReference type="NCBI Taxonomy" id="749906"/>
    <lineage>
        <taxon>unclassified sequences</taxon>
        <taxon>metagenomes</taxon>
        <taxon>organismal metagenomes</taxon>
    </lineage>
</organism>
<name>J9H0L0_9ZZZZ</name>
<dbReference type="GO" id="GO:0031564">
    <property type="term" value="P:transcription antitermination"/>
    <property type="evidence" value="ECO:0007669"/>
    <property type="project" value="UniProtKB-KW"/>
</dbReference>
<dbReference type="InterPro" id="IPR036735">
    <property type="entry name" value="NGN_dom_sf"/>
</dbReference>
<evidence type="ECO:0000256" key="3">
    <source>
        <dbReference type="ARBA" id="ARBA00023163"/>
    </source>
</evidence>
<sequence length="180" mass="20532">MNATDLSQKWYVMSATFNRSLKVQEHLEDIGVESFIPLRTKVCTIMGKKIRKEVPAISNLIFIRTTEDVLKNIKQRISYLHYLVVKSGKEVRKMTVKDEEMNLFIRYCTQTSQEVTYLSPNEIHLAKGTRVRIHGGPLDGLEGHFIKVKGVRKKCVVMKINNIAAAALIDVHPDLLEVIP</sequence>
<reference evidence="5" key="1">
    <citation type="journal article" date="2012" name="PLoS ONE">
        <title>Gene sets for utilization of primary and secondary nutrition supplies in the distal gut of endangered iberian lynx.</title>
        <authorList>
            <person name="Alcaide M."/>
            <person name="Messina E."/>
            <person name="Richter M."/>
            <person name="Bargiela R."/>
            <person name="Peplies J."/>
            <person name="Huws S.A."/>
            <person name="Newbold C.J."/>
            <person name="Golyshin P.N."/>
            <person name="Simon M.A."/>
            <person name="Lopez G."/>
            <person name="Yakimov M.M."/>
            <person name="Ferrer M."/>
        </authorList>
    </citation>
    <scope>NUCLEOTIDE SEQUENCE</scope>
</reference>
<dbReference type="EMBL" id="AMCI01001041">
    <property type="protein sequence ID" value="EJX06845.1"/>
    <property type="molecule type" value="Genomic_DNA"/>
</dbReference>
<evidence type="ECO:0000256" key="1">
    <source>
        <dbReference type="ARBA" id="ARBA00022814"/>
    </source>
</evidence>
<feature type="domain" description="NusG-like N-terminal" evidence="4">
    <location>
        <begin position="8"/>
        <end position="104"/>
    </location>
</feature>
<dbReference type="AlphaFoldDB" id="J9H0L0"/>
<dbReference type="PANTHER" id="PTHR30265:SF4">
    <property type="entry name" value="KOW MOTIF FAMILY PROTEIN, EXPRESSED"/>
    <property type="match status" value="1"/>
</dbReference>